<dbReference type="EMBL" id="NGAF01000027">
    <property type="protein sequence ID" value="OXR40728.1"/>
    <property type="molecule type" value="Genomic_DNA"/>
</dbReference>
<organism evidence="1 2">
    <name type="scientific">Nocardia cerradoensis</name>
    <dbReference type="NCBI Taxonomy" id="85688"/>
    <lineage>
        <taxon>Bacteria</taxon>
        <taxon>Bacillati</taxon>
        <taxon>Actinomycetota</taxon>
        <taxon>Actinomycetes</taxon>
        <taxon>Mycobacteriales</taxon>
        <taxon>Nocardiaceae</taxon>
        <taxon>Nocardia</taxon>
    </lineage>
</organism>
<comment type="caution">
    <text evidence="1">The sequence shown here is derived from an EMBL/GenBank/DDBJ whole genome shotgun (WGS) entry which is preliminary data.</text>
</comment>
<sequence length="111" mass="12050">MADPVGYVLAIAAGMDVSAILVPDLDHIDNRAERITAGFDLVTVSPARLWRCGEVGPIAVQSVPLNDCTFEPTQLERDCARRLWEVHRDCFPDCLARLAASAALSALDEVD</sequence>
<reference evidence="1 2" key="1">
    <citation type="submission" date="2017-07" db="EMBL/GenBank/DDBJ databases">
        <title>First draft Genome Sequence of Nocardia cerradoensis isolated from human infection.</title>
        <authorList>
            <person name="Carrasco G."/>
        </authorList>
    </citation>
    <scope>NUCLEOTIDE SEQUENCE [LARGE SCALE GENOMIC DNA]</scope>
    <source>
        <strain evidence="1 2">CNM20130759</strain>
    </source>
</reference>
<evidence type="ECO:0000313" key="2">
    <source>
        <dbReference type="Proteomes" id="UP000215506"/>
    </source>
</evidence>
<keyword evidence="2" id="KW-1185">Reference proteome</keyword>
<name>A0A231GVX5_9NOCA</name>
<gene>
    <name evidence="1" type="ORF">B7C42_07152</name>
</gene>
<protein>
    <submittedName>
        <fullName evidence="1">Uncharacterized protein</fullName>
    </submittedName>
</protein>
<dbReference type="AlphaFoldDB" id="A0A231GVX5"/>
<dbReference type="Proteomes" id="UP000215506">
    <property type="component" value="Unassembled WGS sequence"/>
</dbReference>
<proteinExistence type="predicted"/>
<evidence type="ECO:0000313" key="1">
    <source>
        <dbReference type="EMBL" id="OXR40728.1"/>
    </source>
</evidence>
<accession>A0A231GVX5</accession>